<feature type="region of interest" description="Disordered" evidence="1">
    <location>
        <begin position="2019"/>
        <end position="2063"/>
    </location>
</feature>
<feature type="region of interest" description="Disordered" evidence="1">
    <location>
        <begin position="425"/>
        <end position="483"/>
    </location>
</feature>
<feature type="compositionally biased region" description="Gly residues" evidence="1">
    <location>
        <begin position="1971"/>
        <end position="1984"/>
    </location>
</feature>
<evidence type="ECO:0000313" key="3">
    <source>
        <dbReference type="EMBL" id="CEM19641.1"/>
    </source>
</evidence>
<name>A0A0G4FXC1_9ALVE</name>
<protein>
    <recommendedName>
        <fullName evidence="2">UDENN domain-containing protein</fullName>
    </recommendedName>
</protein>
<feature type="compositionally biased region" description="Low complexity" evidence="1">
    <location>
        <begin position="501"/>
        <end position="520"/>
    </location>
</feature>
<dbReference type="InterPro" id="IPR001194">
    <property type="entry name" value="cDENN_dom"/>
</dbReference>
<feature type="compositionally biased region" description="Basic and acidic residues" evidence="1">
    <location>
        <begin position="1635"/>
        <end position="1645"/>
    </location>
</feature>
<dbReference type="VEuPathDB" id="CryptoDB:Cvel_3834"/>
<feature type="compositionally biased region" description="Low complexity" evidence="1">
    <location>
        <begin position="1763"/>
        <end position="1776"/>
    </location>
</feature>
<feature type="compositionally biased region" description="Polar residues" evidence="1">
    <location>
        <begin position="2048"/>
        <end position="2063"/>
    </location>
</feature>
<reference evidence="3" key="1">
    <citation type="submission" date="2014-11" db="EMBL/GenBank/DDBJ databases">
        <authorList>
            <person name="Otto D Thomas"/>
            <person name="Naeem Raeece"/>
        </authorList>
    </citation>
    <scope>NUCLEOTIDE SEQUENCE</scope>
</reference>
<feature type="compositionally biased region" description="Basic and acidic residues" evidence="1">
    <location>
        <begin position="1803"/>
        <end position="1850"/>
    </location>
</feature>
<feature type="compositionally biased region" description="Basic residues" evidence="1">
    <location>
        <begin position="1851"/>
        <end position="1869"/>
    </location>
</feature>
<dbReference type="Gene3D" id="3.40.50.11500">
    <property type="match status" value="1"/>
</dbReference>
<evidence type="ECO:0000259" key="2">
    <source>
        <dbReference type="PROSITE" id="PS50211"/>
    </source>
</evidence>
<dbReference type="PROSITE" id="PS50211">
    <property type="entry name" value="DENN"/>
    <property type="match status" value="1"/>
</dbReference>
<feature type="compositionally biased region" description="Gly residues" evidence="1">
    <location>
        <begin position="1668"/>
        <end position="1678"/>
    </location>
</feature>
<dbReference type="GO" id="GO:0031410">
    <property type="term" value="C:cytoplasmic vesicle"/>
    <property type="evidence" value="ECO:0007669"/>
    <property type="project" value="TreeGrafter"/>
</dbReference>
<feature type="region of interest" description="Disordered" evidence="1">
    <location>
        <begin position="388"/>
        <end position="407"/>
    </location>
</feature>
<feature type="compositionally biased region" description="Basic and acidic residues" evidence="1">
    <location>
        <begin position="1727"/>
        <end position="1738"/>
    </location>
</feature>
<dbReference type="InterPro" id="IPR051696">
    <property type="entry name" value="DENN_Domain_GEFs"/>
</dbReference>
<dbReference type="SMART" id="SM00800">
    <property type="entry name" value="uDENN"/>
    <property type="match status" value="1"/>
</dbReference>
<dbReference type="SMART" id="SM00801">
    <property type="entry name" value="dDENN"/>
    <property type="match status" value="1"/>
</dbReference>
<dbReference type="InterPro" id="IPR043153">
    <property type="entry name" value="DENN_C"/>
</dbReference>
<dbReference type="EMBL" id="CDMZ01000695">
    <property type="protein sequence ID" value="CEM19641.1"/>
    <property type="molecule type" value="Genomic_DNA"/>
</dbReference>
<gene>
    <name evidence="3" type="ORF">Cvel_3834</name>
</gene>
<dbReference type="InterPro" id="IPR005113">
    <property type="entry name" value="uDENN_dom"/>
</dbReference>
<evidence type="ECO:0000256" key="1">
    <source>
        <dbReference type="SAM" id="MobiDB-lite"/>
    </source>
</evidence>
<feature type="compositionally biased region" description="Polar residues" evidence="1">
    <location>
        <begin position="1436"/>
        <end position="1446"/>
    </location>
</feature>
<feature type="compositionally biased region" description="Basic and acidic residues" evidence="1">
    <location>
        <begin position="1220"/>
        <end position="1231"/>
    </location>
</feature>
<feature type="compositionally biased region" description="Polar residues" evidence="1">
    <location>
        <begin position="1543"/>
        <end position="1555"/>
    </location>
</feature>
<dbReference type="SMART" id="SM00799">
    <property type="entry name" value="DENN"/>
    <property type="match status" value="1"/>
</dbReference>
<feature type="region of interest" description="Disordered" evidence="1">
    <location>
        <begin position="26"/>
        <end position="49"/>
    </location>
</feature>
<dbReference type="InterPro" id="IPR005112">
    <property type="entry name" value="dDENN_dom"/>
</dbReference>
<feature type="region of interest" description="Disordered" evidence="1">
    <location>
        <begin position="1202"/>
        <end position="1231"/>
    </location>
</feature>
<feature type="compositionally biased region" description="Basic and acidic residues" evidence="1">
    <location>
        <begin position="1588"/>
        <end position="1597"/>
    </location>
</feature>
<dbReference type="PANTHER" id="PTHR12296:SF21">
    <property type="entry name" value="DENN DOMAIN-CONTAINING PROTEIN 3"/>
    <property type="match status" value="1"/>
</dbReference>
<dbReference type="InterPro" id="IPR037516">
    <property type="entry name" value="Tripartite_DENN"/>
</dbReference>
<feature type="domain" description="UDENN" evidence="2">
    <location>
        <begin position="61"/>
        <end position="765"/>
    </location>
</feature>
<feature type="compositionally biased region" description="Gly residues" evidence="1">
    <location>
        <begin position="1933"/>
        <end position="1946"/>
    </location>
</feature>
<organism evidence="3">
    <name type="scientific">Chromera velia CCMP2878</name>
    <dbReference type="NCBI Taxonomy" id="1169474"/>
    <lineage>
        <taxon>Eukaryota</taxon>
        <taxon>Sar</taxon>
        <taxon>Alveolata</taxon>
        <taxon>Colpodellida</taxon>
        <taxon>Chromeraceae</taxon>
        <taxon>Chromera</taxon>
    </lineage>
</organism>
<dbReference type="PANTHER" id="PTHR12296">
    <property type="entry name" value="DENN DOMAIN-CONTAINING PROTEIN 4"/>
    <property type="match status" value="1"/>
</dbReference>
<feature type="compositionally biased region" description="Polar residues" evidence="1">
    <location>
        <begin position="1205"/>
        <end position="1216"/>
    </location>
</feature>
<sequence length="2063" mass="220925">MKSAKNNCATVVDAFLVIGMPDLHTGRPPPRVSDWGQEGSSGSQEESEEDWVLGATYPVTVLQQFSSSDLLQRAFGCGGEGTTRSDGEEGAEIPQGVEAFCFPTGGANLRIAKFSPPPTFHTFVLTDQSANRLYGSCLIVQEDLYGDICPPGCEKKGPSKGHPPPLPPGLSPDIILTEPPAPVGEEEKFWVPKALCLLSRWPFFAVFYRFLYHLYRKSISANDAGIEGAVVALLAETPVPPPGGLEVHFRVGDVSLALSRPAVNQLPLLQVPVDVLFDRLTVESVVSLWSAVLLERRVALVSAHASVVTAACEVIRSLLFPLKLVTVYIPLLPSHLIDMCASPVPFLFGILNTSPSVKEQAASLCPGLLICDLDAGRLEVARPSAVRISMTSGRSDKHSAIPPLPDRPRSKLIMRVQAVIKQTGVGSPIVGGGGQQRQQQQQQQQQQQRASAGAGGGPRGLPHFQSENSHLPKTPRTVASSNTFRSRLSSSVFAGSGGGLAASSAPLSSAASHAPSHGPAAMMGLKRLQSLESPGADFTTSEAGTGREAASAQLRAAVGEGLDPSGIFRGGGGQFTPCDSGRAGSVCGERENFGSGASTVMEGSGVALGPWELLPFGGGEGASSGGDVESRRGSMVSVPFSWGSDPSSPDLAFSPLGLYWQLSECFVFRRGEGGERLVDAEKQEKRSLYLTKQEGIRQAFFQFFVATLQLFDHFQRKDREGFFAKEEFVQENPETFRPFLNELINTQSFTLFCTERWENASQESSMVTLLFRESVIAKRNRSKLKIQKEPTPFLNLVDVRENSNKKEQAKGYEVVPYGRSQSGLAGMPVVDLEDWMNSAEMKSERIPFRIFDWNIQLPQRPLPDLTRESRTLAALLESRTRRPGLEPQGAAVGAGAVGGFGGGIPDEITAVHFLWLYAFISCIGESASAYEENLRIDLVLSVVSAVVRAKKRFDSHILSYLVGTCAETGRPDAAMRLLEWVRAADVLADPALVVVLIERFACVASLRPPEKNQRARGAAGEEEESAMARSRSVHPGAATGAGKRGGIVLDIDKERVARELRQILARRRLMSPEWRLSPEVIGLHQRGGASLSELSESDSFGTFLKVVMSDALLDVDALCLFCNRSHPVALLYRKWREVAQSIGEGSKGGHVGDDSRSDTRQQPAFAESFLGALAKGGRTPQLLSILECDRCQRELRPKLKVVSRGPSSVNLQQATGASHPGREGGRRDPAEESVRVEVEYDLLSPYACLLEFLDNGNESGQKSFESAADLLDSDPSFFFSVLWHFILFDLAWEFLIPIAPSFPHLVPPDPSHSHTTPQAQAQAEAEGPNLTESPELKPGVPQQKERDSLGPPSPYPGPSPASTTNSPVFVPSPQPPLDPLATTPVPQISPDYFPSKYDDTSASASEEEDGEGENIALPHSASAPAIGESPPRRALRSQTQQEGTRTSRLRTRRMPTVLLANLLKEQENEKERENGENDEEKSQEREGGATEDKGEGKETNGLLNPSPSVPILPRSNSKPESGHSRTRSRGFLSKSFGPRRSDSANSPSAPRQVSSFDGGPLGSSMTTVLHERQQRASGSWENTGDAQGEGKEREGRKASGGGALGVIEGLFSTLKGGKGGKGRRESAPATGERGGIQRDVQDVVERGGVGESEGGKTGSRKRNYSVGGFEGSFGGTSGGLRDLLWPDSDSESEQSLSSSAQQTCLHATSTGKSSGTVRAGFDLLTKQGRDKDKDLERSARRRPNSSSAPESERESGDPQPGVPRSSRSPSLPPAASIGLSHSPGESLAAPLSGEFFAPSPASPEERERPQSMERDTGERDGEGVSLRGERERGPRRKSVQEDRNSSERPYREHHHTHIHVQRERGRRSLGPHLSLERGRPPLPPSQTGGGGGARERSISRPSHARVRSGGVSSVNPHFSRRMQTRGSLLSFAGGSGGAGGGGGGPDAGTASDGGDVLPTRRRTVVSNVTVGLGGSGTQGHGGGQRQTREGNVRMERAKTGALVEIGNSDLFVHPLAYSQPQSGVSSRTASPSQSANIGVPAQGLPPSERNSAPPSGISRRTSA</sequence>
<feature type="compositionally biased region" description="Basic and acidic residues" evidence="1">
    <location>
        <begin position="1464"/>
        <end position="1498"/>
    </location>
</feature>
<dbReference type="Pfam" id="PF02141">
    <property type="entry name" value="DENN"/>
    <property type="match status" value="1"/>
</dbReference>
<dbReference type="Pfam" id="PF03456">
    <property type="entry name" value="uDENN"/>
    <property type="match status" value="1"/>
</dbReference>
<feature type="region of interest" description="Disordered" evidence="1">
    <location>
        <begin position="1307"/>
        <end position="1992"/>
    </location>
</feature>
<feature type="compositionally biased region" description="Polar residues" evidence="1">
    <location>
        <begin position="2019"/>
        <end position="2036"/>
    </location>
</feature>
<dbReference type="GO" id="GO:0032483">
    <property type="term" value="P:regulation of Rab protein signal transduction"/>
    <property type="evidence" value="ECO:0007669"/>
    <property type="project" value="TreeGrafter"/>
</dbReference>
<feature type="compositionally biased region" description="Gly residues" evidence="1">
    <location>
        <begin position="1647"/>
        <end position="1657"/>
    </location>
</feature>
<feature type="compositionally biased region" description="Low complexity" evidence="1">
    <location>
        <begin position="436"/>
        <end position="452"/>
    </location>
</feature>
<feature type="region of interest" description="Disordered" evidence="1">
    <location>
        <begin position="1011"/>
        <end position="1040"/>
    </location>
</feature>
<accession>A0A0G4FXC1</accession>
<feature type="compositionally biased region" description="Polar residues" evidence="1">
    <location>
        <begin position="1700"/>
        <end position="1716"/>
    </location>
</feature>
<dbReference type="Gene3D" id="3.30.450.200">
    <property type="match status" value="1"/>
</dbReference>
<feature type="region of interest" description="Disordered" evidence="1">
    <location>
        <begin position="497"/>
        <end position="520"/>
    </location>
</feature>
<feature type="compositionally biased region" description="Low complexity" evidence="1">
    <location>
        <begin position="33"/>
        <end position="44"/>
    </location>
</feature>
<proteinExistence type="predicted"/>
<feature type="compositionally biased region" description="Polar residues" evidence="1">
    <location>
        <begin position="1575"/>
        <end position="1585"/>
    </location>
</feature>